<organism evidence="2 3">
    <name type="scientific">Desmophyllum pertusum</name>
    <dbReference type="NCBI Taxonomy" id="174260"/>
    <lineage>
        <taxon>Eukaryota</taxon>
        <taxon>Metazoa</taxon>
        <taxon>Cnidaria</taxon>
        <taxon>Anthozoa</taxon>
        <taxon>Hexacorallia</taxon>
        <taxon>Scleractinia</taxon>
        <taxon>Caryophylliina</taxon>
        <taxon>Caryophylliidae</taxon>
        <taxon>Desmophyllum</taxon>
    </lineage>
</organism>
<accession>A0A9W9ZCI7</accession>
<evidence type="ECO:0000313" key="3">
    <source>
        <dbReference type="Proteomes" id="UP001163046"/>
    </source>
</evidence>
<evidence type="ECO:0008006" key="4">
    <source>
        <dbReference type="Google" id="ProtNLM"/>
    </source>
</evidence>
<feature type="region of interest" description="Disordered" evidence="1">
    <location>
        <begin position="430"/>
        <end position="449"/>
    </location>
</feature>
<feature type="compositionally biased region" description="Low complexity" evidence="1">
    <location>
        <begin position="204"/>
        <end position="215"/>
    </location>
</feature>
<feature type="region of interest" description="Disordered" evidence="1">
    <location>
        <begin position="125"/>
        <end position="169"/>
    </location>
</feature>
<dbReference type="AlphaFoldDB" id="A0A9W9ZCI7"/>
<comment type="caution">
    <text evidence="2">The sequence shown here is derived from an EMBL/GenBank/DDBJ whole genome shotgun (WGS) entry which is preliminary data.</text>
</comment>
<name>A0A9W9ZCI7_9CNID</name>
<feature type="compositionally biased region" description="Basic and acidic residues" evidence="1">
    <location>
        <begin position="430"/>
        <end position="441"/>
    </location>
</feature>
<gene>
    <name evidence="2" type="ORF">OS493_018775</name>
</gene>
<dbReference type="Proteomes" id="UP001163046">
    <property type="component" value="Unassembled WGS sequence"/>
</dbReference>
<reference evidence="2" key="1">
    <citation type="submission" date="2023-01" db="EMBL/GenBank/DDBJ databases">
        <title>Genome assembly of the deep-sea coral Lophelia pertusa.</title>
        <authorList>
            <person name="Herrera S."/>
            <person name="Cordes E."/>
        </authorList>
    </citation>
    <scope>NUCLEOTIDE SEQUENCE</scope>
    <source>
        <strain evidence="2">USNM1676648</strain>
        <tissue evidence="2">Polyp</tissue>
    </source>
</reference>
<protein>
    <recommendedName>
        <fullName evidence="4">BEN domain-containing protein</fullName>
    </recommendedName>
</protein>
<proteinExistence type="predicted"/>
<dbReference type="OrthoDB" id="5983867at2759"/>
<feature type="region of interest" description="Disordered" evidence="1">
    <location>
        <begin position="76"/>
        <end position="108"/>
    </location>
</feature>
<dbReference type="EMBL" id="MU826360">
    <property type="protein sequence ID" value="KAJ7378981.1"/>
    <property type="molecule type" value="Genomic_DNA"/>
</dbReference>
<keyword evidence="3" id="KW-1185">Reference proteome</keyword>
<evidence type="ECO:0000256" key="1">
    <source>
        <dbReference type="SAM" id="MobiDB-lite"/>
    </source>
</evidence>
<feature type="compositionally biased region" description="Acidic residues" evidence="1">
    <location>
        <begin position="97"/>
        <end position="108"/>
    </location>
</feature>
<evidence type="ECO:0000313" key="2">
    <source>
        <dbReference type="EMBL" id="KAJ7378981.1"/>
    </source>
</evidence>
<feature type="region of interest" description="Disordered" evidence="1">
    <location>
        <begin position="198"/>
        <end position="270"/>
    </location>
</feature>
<feature type="compositionally biased region" description="Polar residues" evidence="1">
    <location>
        <begin position="245"/>
        <end position="254"/>
    </location>
</feature>
<sequence length="449" mass="48848">MNFAVISWKRKGSTPLPAEQIEVLNIKKVVVEGAVAAHSACSMQYRQELWYGEIHSLHEKKKDAIDASNGLFKTPEAEQLPTIRKRKSNTKRSLYEDGGDSEDCSDIDEGADIVPVSSNIDKAVTSKKSAGLKKKAKVGEKSLQKKKPKENGSVPKSKKKTPALKDPSKDLMKLSCAQLVSDIVAPLSTSKAITKQSEVVNQVDSSSESDYISDSDVQEKNDEDQQMTPRHSPHASLIPIHTPQVGINATSGSSKLPALKPSTRPQEEKQELRNNIAALKQQIEDLKAASSSKAQRAGLQVLTPAGKIDAEEAAHRGLSEIAQGVWCCPVKVKALINSITSRTSLACGLLNLFYPKQVLSGKRLRELDQTIVNAIADFAVVAKIPTPPESQDKGKKGSSGNAATRGEVLQSLRSKCNALVFQGQRPTYHKEKYEQKKKTLEEAPITGQN</sequence>